<evidence type="ECO:0000313" key="1">
    <source>
        <dbReference type="EMBL" id="MPD02374.1"/>
    </source>
</evidence>
<gene>
    <name evidence="1" type="ORF">E2C01_097952</name>
</gene>
<dbReference type="Proteomes" id="UP000324222">
    <property type="component" value="Unassembled WGS sequence"/>
</dbReference>
<dbReference type="AlphaFoldDB" id="A0A5B7K6Z6"/>
<organism evidence="1 2">
    <name type="scientific">Portunus trituberculatus</name>
    <name type="common">Swimming crab</name>
    <name type="synonym">Neptunus trituberculatus</name>
    <dbReference type="NCBI Taxonomy" id="210409"/>
    <lineage>
        <taxon>Eukaryota</taxon>
        <taxon>Metazoa</taxon>
        <taxon>Ecdysozoa</taxon>
        <taxon>Arthropoda</taxon>
        <taxon>Crustacea</taxon>
        <taxon>Multicrustacea</taxon>
        <taxon>Malacostraca</taxon>
        <taxon>Eumalacostraca</taxon>
        <taxon>Eucarida</taxon>
        <taxon>Decapoda</taxon>
        <taxon>Pleocyemata</taxon>
        <taxon>Brachyura</taxon>
        <taxon>Eubrachyura</taxon>
        <taxon>Portunoidea</taxon>
        <taxon>Portunidae</taxon>
        <taxon>Portuninae</taxon>
        <taxon>Portunus</taxon>
    </lineage>
</organism>
<protein>
    <submittedName>
        <fullName evidence="1">Uncharacterized protein</fullName>
    </submittedName>
</protein>
<proteinExistence type="predicted"/>
<name>A0A5B7K6Z6_PORTR</name>
<accession>A0A5B7K6Z6</accession>
<keyword evidence="2" id="KW-1185">Reference proteome</keyword>
<sequence>MELMSRIRSILKDSLSQWRRDTKVLITSAAEPRGAEPSRVAVKQGKLKYLR</sequence>
<reference evidence="1 2" key="1">
    <citation type="submission" date="2019-05" db="EMBL/GenBank/DDBJ databases">
        <title>Another draft genome of Portunus trituberculatus and its Hox gene families provides insights of decapod evolution.</title>
        <authorList>
            <person name="Jeong J.-H."/>
            <person name="Song I."/>
            <person name="Kim S."/>
            <person name="Choi T."/>
            <person name="Kim D."/>
            <person name="Ryu S."/>
            <person name="Kim W."/>
        </authorList>
    </citation>
    <scope>NUCLEOTIDE SEQUENCE [LARGE SCALE GENOMIC DNA]</scope>
    <source>
        <tissue evidence="1">Muscle</tissue>
    </source>
</reference>
<dbReference type="EMBL" id="VSRR010131132">
    <property type="protein sequence ID" value="MPD02374.1"/>
    <property type="molecule type" value="Genomic_DNA"/>
</dbReference>
<evidence type="ECO:0000313" key="2">
    <source>
        <dbReference type="Proteomes" id="UP000324222"/>
    </source>
</evidence>
<comment type="caution">
    <text evidence="1">The sequence shown here is derived from an EMBL/GenBank/DDBJ whole genome shotgun (WGS) entry which is preliminary data.</text>
</comment>